<feature type="region of interest" description="Disordered" evidence="3">
    <location>
        <begin position="343"/>
        <end position="378"/>
    </location>
</feature>
<dbReference type="Gene3D" id="3.40.50.720">
    <property type="entry name" value="NAD(P)-binding Rossmann-like Domain"/>
    <property type="match status" value="1"/>
</dbReference>
<evidence type="ECO:0000313" key="5">
    <source>
        <dbReference type="EMBL" id="EMR61411.1"/>
    </source>
</evidence>
<dbReference type="InterPro" id="IPR045851">
    <property type="entry name" value="AMP-bd_C_sf"/>
</dbReference>
<feature type="compositionally biased region" description="Low complexity" evidence="3">
    <location>
        <begin position="361"/>
        <end position="370"/>
    </location>
</feature>
<dbReference type="InterPro" id="IPR042099">
    <property type="entry name" value="ANL_N_sf"/>
</dbReference>
<feature type="domain" description="Carrier" evidence="4">
    <location>
        <begin position="259"/>
        <end position="341"/>
    </location>
</feature>
<dbReference type="InterPro" id="IPR036736">
    <property type="entry name" value="ACP-like_sf"/>
</dbReference>
<keyword evidence="1" id="KW-0596">Phosphopantetheine</keyword>
<evidence type="ECO:0000259" key="4">
    <source>
        <dbReference type="PROSITE" id="PS50075"/>
    </source>
</evidence>
<dbReference type="InterPro" id="IPR000873">
    <property type="entry name" value="AMP-dep_synth/lig_dom"/>
</dbReference>
<dbReference type="STRING" id="1287681.M7SUY4"/>
<protein>
    <submittedName>
        <fullName evidence="5">Putative polyketide synthase peptide synthetase protein</fullName>
    </submittedName>
</protein>
<dbReference type="HOGENOM" id="CLU_000022_2_17_1"/>
<dbReference type="PANTHER" id="PTHR44845">
    <property type="entry name" value="CARRIER DOMAIN-CONTAINING PROTEIN"/>
    <property type="match status" value="1"/>
</dbReference>
<evidence type="ECO:0000256" key="1">
    <source>
        <dbReference type="ARBA" id="ARBA00022450"/>
    </source>
</evidence>
<dbReference type="OrthoDB" id="416786at2759"/>
<keyword evidence="2" id="KW-0597">Phosphoprotein</keyword>
<organism evidence="5 6">
    <name type="scientific">Eutypa lata (strain UCR-EL1)</name>
    <name type="common">Grapevine dieback disease fungus</name>
    <name type="synonym">Eutypa armeniacae</name>
    <dbReference type="NCBI Taxonomy" id="1287681"/>
    <lineage>
        <taxon>Eukaryota</taxon>
        <taxon>Fungi</taxon>
        <taxon>Dikarya</taxon>
        <taxon>Ascomycota</taxon>
        <taxon>Pezizomycotina</taxon>
        <taxon>Sordariomycetes</taxon>
        <taxon>Xylariomycetidae</taxon>
        <taxon>Xylariales</taxon>
        <taxon>Diatrypaceae</taxon>
        <taxon>Eutypa</taxon>
    </lineage>
</organism>
<keyword evidence="6" id="KW-1185">Reference proteome</keyword>
<name>M7SUY4_EUTLA</name>
<dbReference type="PANTHER" id="PTHR44845:SF6">
    <property type="entry name" value="BETA-ALANINE-ACTIVATING ENZYME"/>
    <property type="match status" value="1"/>
</dbReference>
<dbReference type="SUPFAM" id="SSF51735">
    <property type="entry name" value="NAD(P)-binding Rossmann-fold domains"/>
    <property type="match status" value="1"/>
</dbReference>
<evidence type="ECO:0000256" key="3">
    <source>
        <dbReference type="SAM" id="MobiDB-lite"/>
    </source>
</evidence>
<dbReference type="Gene3D" id="3.30.300.30">
    <property type="match status" value="1"/>
</dbReference>
<dbReference type="SUPFAM" id="SSF47336">
    <property type="entry name" value="ACP-like"/>
    <property type="match status" value="1"/>
</dbReference>
<dbReference type="eggNOG" id="KOG1178">
    <property type="taxonomic scope" value="Eukaryota"/>
</dbReference>
<dbReference type="OMA" id="CATPLEY"/>
<dbReference type="SMART" id="SM00823">
    <property type="entry name" value="PKS_PP"/>
    <property type="match status" value="1"/>
</dbReference>
<dbReference type="Proteomes" id="UP000012174">
    <property type="component" value="Unassembled WGS sequence"/>
</dbReference>
<dbReference type="InterPro" id="IPR009081">
    <property type="entry name" value="PP-bd_ACP"/>
</dbReference>
<dbReference type="InterPro" id="IPR020806">
    <property type="entry name" value="PKS_PP-bd"/>
</dbReference>
<dbReference type="AlphaFoldDB" id="M7SUY4"/>
<gene>
    <name evidence="5" type="ORF">UCREL1_11661</name>
</gene>
<dbReference type="InterPro" id="IPR013120">
    <property type="entry name" value="FAR_NAD-bd"/>
</dbReference>
<reference evidence="6" key="1">
    <citation type="journal article" date="2013" name="Genome Announc.">
        <title>Draft genome sequence of the grapevine dieback fungus Eutypa lata UCR-EL1.</title>
        <authorList>
            <person name="Blanco-Ulate B."/>
            <person name="Rolshausen P.E."/>
            <person name="Cantu D."/>
        </authorList>
    </citation>
    <scope>NUCLEOTIDE SEQUENCE [LARGE SCALE GENOMIC DNA]</scope>
    <source>
        <strain evidence="6">UCR-EL1</strain>
    </source>
</reference>
<accession>M7SUY4</accession>
<evidence type="ECO:0000313" key="6">
    <source>
        <dbReference type="Proteomes" id="UP000012174"/>
    </source>
</evidence>
<dbReference type="SUPFAM" id="SSF56801">
    <property type="entry name" value="Acetyl-CoA synthetase-like"/>
    <property type="match status" value="1"/>
</dbReference>
<evidence type="ECO:0000256" key="2">
    <source>
        <dbReference type="ARBA" id="ARBA00022553"/>
    </source>
</evidence>
<dbReference type="Gene3D" id="3.40.50.12780">
    <property type="entry name" value="N-terminal domain of ligase-like"/>
    <property type="match status" value="1"/>
</dbReference>
<dbReference type="Gene3D" id="1.10.1200.10">
    <property type="entry name" value="ACP-like"/>
    <property type="match status" value="1"/>
</dbReference>
<dbReference type="Pfam" id="PF07993">
    <property type="entry name" value="NAD_binding_4"/>
    <property type="match status" value="1"/>
</dbReference>
<dbReference type="Pfam" id="PF00550">
    <property type="entry name" value="PP-binding"/>
    <property type="match status" value="1"/>
</dbReference>
<sequence>MPVSIVEHFRSLGRASIKLYSLYGPGECATNATSIQVLLDTDRSPISAGRPVPNYSVYVVDSKLRPVAIGVQGEICIGGPGIGRGYIGNPELTAERFVQNAIASTEDIKNGWDSLHRTGDLGRWRQDGTLLIEGRISGDTQVKLRGYRIDMCEVEHAIIEAADGALLEAVVSKRDSTTLRPEFLVAHIVCNKEDGAVEDCISRMRARLGSSLPAYMYPAVIIPLERIPMTSSGKRDRRAVAALPIPGSECKWNEIKNDLDLTETESQLKSIWQQVLADQLVRWHGSITPDQDFFHVGGSSLHLLELQAKIKEAFEGLEVPLVEMFDSSTLSAMARRIERENVTTKGQPTETMDWDRETEVPPSLLSLPSPRTQKPAGSKNQVVVLTGATGQLGGALLKAIVEDANVTRVHCIGVRDAVNRKEDIGFELNGKVILHAGDLYQARLGLSDDDANRIFAEATIIVHSAADKSYQKSFSSLRAPNLQTTKDLAIMAAAARGSRPPPDFHYISTAAMGMLVAGSKGERGAEGFIFGPVSAAACPPPAVSSSHIRRTAHGYMASKWASEVFLENLHAHHPHWRIVIHRPSLIARKPVPKQWEKEDDSTNGPVNDMLENLQYFAPRLRAVPALNTPKVGISGVLDVVTLNQVVDGLVDSMLVKNRLLESDKGSAVEYIHHVSDVELPLDNLGSWLGEAADIADGRDGWREFSAAKWARLAGEIGMRPAVVALFEDVSAKEGRVRFYKASRQ</sequence>
<dbReference type="PROSITE" id="PS50075">
    <property type="entry name" value="CARRIER"/>
    <property type="match status" value="1"/>
</dbReference>
<dbReference type="KEGG" id="ela:UCREL1_11661"/>
<proteinExistence type="predicted"/>
<dbReference type="EMBL" id="KB707629">
    <property type="protein sequence ID" value="EMR61411.1"/>
    <property type="molecule type" value="Genomic_DNA"/>
</dbReference>
<dbReference type="GO" id="GO:0031177">
    <property type="term" value="F:phosphopantetheine binding"/>
    <property type="evidence" value="ECO:0007669"/>
    <property type="project" value="InterPro"/>
</dbReference>
<dbReference type="Pfam" id="PF00501">
    <property type="entry name" value="AMP-binding"/>
    <property type="match status" value="1"/>
</dbReference>
<dbReference type="InterPro" id="IPR036291">
    <property type="entry name" value="NAD(P)-bd_dom_sf"/>
</dbReference>